<keyword evidence="9" id="KW-1185">Reference proteome</keyword>
<feature type="transmembrane region" description="Helical" evidence="7">
    <location>
        <begin position="12"/>
        <end position="29"/>
    </location>
</feature>
<dbReference type="EMBL" id="JABSTU010000001">
    <property type="protein sequence ID" value="KAH8041016.1"/>
    <property type="molecule type" value="Genomic_DNA"/>
</dbReference>
<keyword evidence="5 7" id="KW-1133">Transmembrane helix</keyword>
<feature type="transmembrane region" description="Helical" evidence="7">
    <location>
        <begin position="96"/>
        <end position="113"/>
    </location>
</feature>
<dbReference type="PANTHER" id="PTHR19317">
    <property type="entry name" value="PRENYLATED RAB ACCEPTOR 1-RELATED"/>
    <property type="match status" value="1"/>
</dbReference>
<feature type="transmembrane region" description="Helical" evidence="7">
    <location>
        <begin position="35"/>
        <end position="51"/>
    </location>
</feature>
<protein>
    <recommendedName>
        <fullName evidence="7">PRA1 family protein</fullName>
    </recommendedName>
</protein>
<dbReference type="Proteomes" id="UP000821866">
    <property type="component" value="Chromosome 1"/>
</dbReference>
<organism evidence="8 9">
    <name type="scientific">Rhipicephalus microplus</name>
    <name type="common">Cattle tick</name>
    <name type="synonym">Boophilus microplus</name>
    <dbReference type="NCBI Taxonomy" id="6941"/>
    <lineage>
        <taxon>Eukaryota</taxon>
        <taxon>Metazoa</taxon>
        <taxon>Ecdysozoa</taxon>
        <taxon>Arthropoda</taxon>
        <taxon>Chelicerata</taxon>
        <taxon>Arachnida</taxon>
        <taxon>Acari</taxon>
        <taxon>Parasitiformes</taxon>
        <taxon>Ixodida</taxon>
        <taxon>Ixodoidea</taxon>
        <taxon>Ixodidae</taxon>
        <taxon>Rhipicephalinae</taxon>
        <taxon>Rhipicephalus</taxon>
        <taxon>Boophilus</taxon>
    </lineage>
</organism>
<reference evidence="8" key="1">
    <citation type="journal article" date="2020" name="Cell">
        <title>Large-Scale Comparative Analyses of Tick Genomes Elucidate Their Genetic Diversity and Vector Capacities.</title>
        <authorList>
            <consortium name="Tick Genome and Microbiome Consortium (TIGMIC)"/>
            <person name="Jia N."/>
            <person name="Wang J."/>
            <person name="Shi W."/>
            <person name="Du L."/>
            <person name="Sun Y."/>
            <person name="Zhan W."/>
            <person name="Jiang J.F."/>
            <person name="Wang Q."/>
            <person name="Zhang B."/>
            <person name="Ji P."/>
            <person name="Bell-Sakyi L."/>
            <person name="Cui X.M."/>
            <person name="Yuan T.T."/>
            <person name="Jiang B.G."/>
            <person name="Yang W.F."/>
            <person name="Lam T.T."/>
            <person name="Chang Q.C."/>
            <person name="Ding S.J."/>
            <person name="Wang X.J."/>
            <person name="Zhu J.G."/>
            <person name="Ruan X.D."/>
            <person name="Zhao L."/>
            <person name="Wei J.T."/>
            <person name="Ye R.Z."/>
            <person name="Que T.C."/>
            <person name="Du C.H."/>
            <person name="Zhou Y.H."/>
            <person name="Cheng J.X."/>
            <person name="Dai P.F."/>
            <person name="Guo W.B."/>
            <person name="Han X.H."/>
            <person name="Huang E.J."/>
            <person name="Li L.F."/>
            <person name="Wei W."/>
            <person name="Gao Y.C."/>
            <person name="Liu J.Z."/>
            <person name="Shao H.Z."/>
            <person name="Wang X."/>
            <person name="Wang C.C."/>
            <person name="Yang T.C."/>
            <person name="Huo Q.B."/>
            <person name="Li W."/>
            <person name="Chen H.Y."/>
            <person name="Chen S.E."/>
            <person name="Zhou L.G."/>
            <person name="Ni X.B."/>
            <person name="Tian J.H."/>
            <person name="Sheng Y."/>
            <person name="Liu T."/>
            <person name="Pan Y.S."/>
            <person name="Xia L.Y."/>
            <person name="Li J."/>
            <person name="Zhao F."/>
            <person name="Cao W.C."/>
        </authorList>
    </citation>
    <scope>NUCLEOTIDE SEQUENCE</scope>
    <source>
        <strain evidence="8">Rmic-2018</strain>
    </source>
</reference>
<evidence type="ECO:0000313" key="8">
    <source>
        <dbReference type="EMBL" id="KAH8041016.1"/>
    </source>
</evidence>
<keyword evidence="4 7" id="KW-0812">Transmembrane</keyword>
<evidence type="ECO:0000256" key="6">
    <source>
        <dbReference type="ARBA" id="ARBA00023136"/>
    </source>
</evidence>
<evidence type="ECO:0000256" key="1">
    <source>
        <dbReference type="ARBA" id="ARBA00004141"/>
    </source>
</evidence>
<proteinExistence type="inferred from homology"/>
<evidence type="ECO:0000256" key="7">
    <source>
        <dbReference type="RuleBase" id="RU363107"/>
    </source>
</evidence>
<comment type="caution">
    <text evidence="8">The sequence shown here is derived from an EMBL/GenBank/DDBJ whole genome shotgun (WGS) entry which is preliminary data.</text>
</comment>
<comment type="subcellular location">
    <subcellularLocation>
        <location evidence="2">Cytoplasmic vesicle</location>
        <location evidence="2">Secretory vesicle</location>
        <location evidence="2">Synaptic vesicle</location>
    </subcellularLocation>
    <subcellularLocation>
        <location evidence="1 7">Membrane</location>
        <topology evidence="1 7">Multi-pass membrane protein</topology>
    </subcellularLocation>
</comment>
<feature type="transmembrane region" description="Helical" evidence="7">
    <location>
        <begin position="72"/>
        <end position="90"/>
    </location>
</feature>
<evidence type="ECO:0000256" key="2">
    <source>
        <dbReference type="ARBA" id="ARBA00004234"/>
    </source>
</evidence>
<evidence type="ECO:0000256" key="4">
    <source>
        <dbReference type="ARBA" id="ARBA00022692"/>
    </source>
</evidence>
<dbReference type="VEuPathDB" id="VectorBase:LOC119166140"/>
<sequence>MTNRIQSNANHFRTNYGIIFLIVLTIYVISSIQLFMSVAVIAAVGAALKVYEDDDVTAVWGTRIMLSKNERITALVFVTFLLLYTADFMSAMKWSFGIFMAIGITHATLYAGVSSSVKSATNLPDVTDEGDIMEHF</sequence>
<reference evidence="8" key="2">
    <citation type="submission" date="2021-09" db="EMBL/GenBank/DDBJ databases">
        <authorList>
            <person name="Jia N."/>
            <person name="Wang J."/>
            <person name="Shi W."/>
            <person name="Du L."/>
            <person name="Sun Y."/>
            <person name="Zhan W."/>
            <person name="Jiang J."/>
            <person name="Wang Q."/>
            <person name="Zhang B."/>
            <person name="Ji P."/>
            <person name="Sakyi L.B."/>
            <person name="Cui X."/>
            <person name="Yuan T."/>
            <person name="Jiang B."/>
            <person name="Yang W."/>
            <person name="Lam T.T.-Y."/>
            <person name="Chang Q."/>
            <person name="Ding S."/>
            <person name="Wang X."/>
            <person name="Zhu J."/>
            <person name="Ruan X."/>
            <person name="Zhao L."/>
            <person name="Wei J."/>
            <person name="Que T."/>
            <person name="Du C."/>
            <person name="Cheng J."/>
            <person name="Dai P."/>
            <person name="Han X."/>
            <person name="Huang E."/>
            <person name="Gao Y."/>
            <person name="Liu J."/>
            <person name="Shao H."/>
            <person name="Ye R."/>
            <person name="Li L."/>
            <person name="Wei W."/>
            <person name="Wang X."/>
            <person name="Wang C."/>
            <person name="Huo Q."/>
            <person name="Li W."/>
            <person name="Guo W."/>
            <person name="Chen H."/>
            <person name="Chen S."/>
            <person name="Zhou L."/>
            <person name="Zhou L."/>
            <person name="Ni X."/>
            <person name="Tian J."/>
            <person name="Zhou Y."/>
            <person name="Sheng Y."/>
            <person name="Liu T."/>
            <person name="Pan Y."/>
            <person name="Xia L."/>
            <person name="Li J."/>
            <person name="Zhao F."/>
            <person name="Cao W."/>
        </authorList>
    </citation>
    <scope>NUCLEOTIDE SEQUENCE</scope>
    <source>
        <strain evidence="8">Rmic-2018</strain>
        <tissue evidence="8">Larvae</tissue>
    </source>
</reference>
<keyword evidence="6 7" id="KW-0472">Membrane</keyword>
<accession>A0A9J6F4J2</accession>
<dbReference type="GO" id="GO:0008021">
    <property type="term" value="C:synaptic vesicle"/>
    <property type="evidence" value="ECO:0007669"/>
    <property type="project" value="UniProtKB-SubCell"/>
</dbReference>
<dbReference type="InterPro" id="IPR004895">
    <property type="entry name" value="Prenylated_rab_accept_PRA1"/>
</dbReference>
<dbReference type="GO" id="GO:0005794">
    <property type="term" value="C:Golgi apparatus"/>
    <property type="evidence" value="ECO:0007669"/>
    <property type="project" value="TreeGrafter"/>
</dbReference>
<dbReference type="Pfam" id="PF03208">
    <property type="entry name" value="PRA1"/>
    <property type="match status" value="1"/>
</dbReference>
<gene>
    <name evidence="8" type="ORF">HPB51_013676</name>
</gene>
<evidence type="ECO:0000256" key="5">
    <source>
        <dbReference type="ARBA" id="ARBA00022989"/>
    </source>
</evidence>
<dbReference type="PANTHER" id="PTHR19317:SF0">
    <property type="entry name" value="PRENYLATED RAB ACCEPTOR PROTEIN 1"/>
    <property type="match status" value="1"/>
</dbReference>
<dbReference type="GO" id="GO:0016020">
    <property type="term" value="C:membrane"/>
    <property type="evidence" value="ECO:0007669"/>
    <property type="project" value="UniProtKB-SubCell"/>
</dbReference>
<evidence type="ECO:0000256" key="3">
    <source>
        <dbReference type="ARBA" id="ARBA00006483"/>
    </source>
</evidence>
<comment type="similarity">
    <text evidence="3 7">Belongs to the PRA1 family.</text>
</comment>
<evidence type="ECO:0000313" key="9">
    <source>
        <dbReference type="Proteomes" id="UP000821866"/>
    </source>
</evidence>
<dbReference type="AlphaFoldDB" id="A0A9J6F4J2"/>
<name>A0A9J6F4J2_RHIMP</name>